<name>A0ABT8HIF6_MYCAO</name>
<evidence type="ECO:0000313" key="3">
    <source>
        <dbReference type="Proteomes" id="UP001172687"/>
    </source>
</evidence>
<keyword evidence="3" id="KW-1185">Reference proteome</keyword>
<feature type="region of interest" description="Disordered" evidence="1">
    <location>
        <begin position="168"/>
        <end position="198"/>
    </location>
</feature>
<feature type="compositionally biased region" description="Polar residues" evidence="1">
    <location>
        <begin position="169"/>
        <end position="194"/>
    </location>
</feature>
<evidence type="ECO:0000313" key="2">
    <source>
        <dbReference type="EMBL" id="MDN4520519.1"/>
    </source>
</evidence>
<dbReference type="EMBL" id="JAUHTC010000075">
    <property type="protein sequence ID" value="MDN4520519.1"/>
    <property type="molecule type" value="Genomic_DNA"/>
</dbReference>
<organism evidence="2 3">
    <name type="scientific">Mycolicibacterium austroafricanum</name>
    <name type="common">Mycobacterium austroafricanum</name>
    <dbReference type="NCBI Taxonomy" id="39687"/>
    <lineage>
        <taxon>Bacteria</taxon>
        <taxon>Bacillati</taxon>
        <taxon>Actinomycetota</taxon>
        <taxon>Actinomycetes</taxon>
        <taxon>Mycobacteriales</taxon>
        <taxon>Mycobacteriaceae</taxon>
        <taxon>Mycolicibacterium</taxon>
    </lineage>
</organism>
<evidence type="ECO:0000256" key="1">
    <source>
        <dbReference type="SAM" id="MobiDB-lite"/>
    </source>
</evidence>
<sequence>MALIYRLARKHRPDGDLYAIEGFSRKLVKLGCLIAINADGTEVGALTRVLKDNEDLCAESGIDYSSPSALRLAAERLIAAIKRKHYRVAEYFGSGAGAELMRTDSDMAVRVMLSMIKKTGRCPLVVHDSFLVPSCDAGHLDDAMAKALIEAGSESNSLPVPIHLGKQGIDQQQSETTQLSDATGNTPLTENTHSAPRGMIWSAASWEQRRREVSQHLKKRTNDSALVVG</sequence>
<protein>
    <recommendedName>
        <fullName evidence="4">CBS domain-containing protein</fullName>
    </recommendedName>
</protein>
<comment type="caution">
    <text evidence="2">The sequence shown here is derived from an EMBL/GenBank/DDBJ whole genome shotgun (WGS) entry which is preliminary data.</text>
</comment>
<dbReference type="Proteomes" id="UP001172687">
    <property type="component" value="Unassembled WGS sequence"/>
</dbReference>
<dbReference type="RefSeq" id="WP_208676514.1">
    <property type="nucleotide sequence ID" value="NZ_CP070380.1"/>
</dbReference>
<gene>
    <name evidence="2" type="ORF">QYF68_22245</name>
</gene>
<reference evidence="2" key="1">
    <citation type="submission" date="2023-07" db="EMBL/GenBank/DDBJ databases">
        <title>Degradation of tert-butanol by M. austroafricanum TBA100.</title>
        <authorList>
            <person name="Helbich S."/>
            <person name="Vainshtein Y."/>
        </authorList>
    </citation>
    <scope>NUCLEOTIDE SEQUENCE</scope>
    <source>
        <strain evidence="2">TBA100</strain>
    </source>
</reference>
<evidence type="ECO:0008006" key="4">
    <source>
        <dbReference type="Google" id="ProtNLM"/>
    </source>
</evidence>
<proteinExistence type="predicted"/>
<accession>A0ABT8HIF6</accession>